<protein>
    <submittedName>
        <fullName evidence="1">Uncharacterized protein</fullName>
    </submittedName>
</protein>
<accession>L8JHK7</accession>
<gene>
    <name evidence="1" type="ORF">C900_00519</name>
</gene>
<evidence type="ECO:0000313" key="1">
    <source>
        <dbReference type="EMBL" id="ELR68331.1"/>
    </source>
</evidence>
<keyword evidence="2" id="KW-1185">Reference proteome</keyword>
<evidence type="ECO:0000313" key="2">
    <source>
        <dbReference type="Proteomes" id="UP000011135"/>
    </source>
</evidence>
<reference evidence="1 2" key="1">
    <citation type="submission" date="2012-12" db="EMBL/GenBank/DDBJ databases">
        <title>Genome assembly of Fulvivirga imtechensis AK7.</title>
        <authorList>
            <person name="Nupur N."/>
            <person name="Khatri I."/>
            <person name="Kumar R."/>
            <person name="Subramanian S."/>
            <person name="Pinnaka A."/>
        </authorList>
    </citation>
    <scope>NUCLEOTIDE SEQUENCE [LARGE SCALE GENOMIC DNA]</scope>
    <source>
        <strain evidence="1 2">AK7</strain>
    </source>
</reference>
<dbReference type="RefSeq" id="WP_009583403.1">
    <property type="nucleotide sequence ID" value="NZ_AMZN01000121.1"/>
</dbReference>
<proteinExistence type="predicted"/>
<dbReference type="EMBL" id="AMZN01000121">
    <property type="protein sequence ID" value="ELR68331.1"/>
    <property type="molecule type" value="Genomic_DNA"/>
</dbReference>
<organism evidence="1 2">
    <name type="scientific">Fulvivirga imtechensis AK7</name>
    <dbReference type="NCBI Taxonomy" id="1237149"/>
    <lineage>
        <taxon>Bacteria</taxon>
        <taxon>Pseudomonadati</taxon>
        <taxon>Bacteroidota</taxon>
        <taxon>Cytophagia</taxon>
        <taxon>Cytophagales</taxon>
        <taxon>Fulvivirgaceae</taxon>
        <taxon>Fulvivirga</taxon>
    </lineage>
</organism>
<comment type="caution">
    <text evidence="1">The sequence shown here is derived from an EMBL/GenBank/DDBJ whole genome shotgun (WGS) entry which is preliminary data.</text>
</comment>
<dbReference type="OrthoDB" id="5951953at2"/>
<dbReference type="Proteomes" id="UP000011135">
    <property type="component" value="Unassembled WGS sequence"/>
</dbReference>
<sequence length="62" mass="7243">MNNPDNYKVKRILNLVSKQEPVTFSEEELKQAQDERTDVIARGLEKYNDFAQQRKNDKNTGS</sequence>
<name>L8JHK7_9BACT</name>
<dbReference type="AlphaFoldDB" id="L8JHK7"/>